<evidence type="ECO:0000313" key="3">
    <source>
        <dbReference type="Proteomes" id="UP000184356"/>
    </source>
</evidence>
<dbReference type="InterPro" id="IPR032675">
    <property type="entry name" value="LRR_dom_sf"/>
</dbReference>
<dbReference type="AlphaFoldDB" id="A0A1L9TBK3"/>
<dbReference type="RefSeq" id="XP_040700489.1">
    <property type="nucleotide sequence ID" value="XM_040845137.1"/>
</dbReference>
<dbReference type="SUPFAM" id="SSF81383">
    <property type="entry name" value="F-box domain"/>
    <property type="match status" value="1"/>
</dbReference>
<dbReference type="EMBL" id="KV878590">
    <property type="protein sequence ID" value="OJJ56683.1"/>
    <property type="molecule type" value="Genomic_DNA"/>
</dbReference>
<proteinExistence type="predicted"/>
<dbReference type="GeneID" id="63761210"/>
<dbReference type="Pfam" id="PF12937">
    <property type="entry name" value="F-box-like"/>
    <property type="match status" value="1"/>
</dbReference>
<sequence length="460" mass="52671">MSSLPIPVQELLALRPASTGQQRRRSRISLLNLPNELLLQVIGHLEQDRETLSRLVRVCKRLWRLAIPSLYKKVTVKPDALMSFANNLYRNPQLLEYIENIAVHDHNTIDSALAERLEPLIAHMRNLRHLFIKGQYTQFNLVPQDLVLRHSKLYATALRSPLLRKLEECALSLGNGDPWDMAGRECVFAHPSLRKLCIIGAQMSDFYCFTERMIHTSPLRNLVLYCCDLSPRTLQKILAVPRNLREVTYAGARQVGEPVYTSSRPDEYITAMHVQAESLHKIVFHPWNLRYRRPHAITLHRFTALKSLTLMPYNVPTPSAPAGYFSFTPLVDNGLPASLTTITILHRGPRVLSLVEDGMKRRLAMMFHAGALPNLQVVKFCIPLLSLTTREIPDPPLDWDLYFHGRVRVERVTFNFMQQLPLNCECCGFDLYKLFVDNTAVEFTPSTPALHAWLFDQHAV</sequence>
<dbReference type="Gene3D" id="3.80.10.10">
    <property type="entry name" value="Ribonuclease Inhibitor"/>
    <property type="match status" value="1"/>
</dbReference>
<dbReference type="InterPro" id="IPR001810">
    <property type="entry name" value="F-box_dom"/>
</dbReference>
<dbReference type="STRING" id="1036612.A0A1L9TBK3"/>
<dbReference type="InterPro" id="IPR036047">
    <property type="entry name" value="F-box-like_dom_sf"/>
</dbReference>
<feature type="domain" description="F-box" evidence="1">
    <location>
        <begin position="27"/>
        <end position="74"/>
    </location>
</feature>
<dbReference type="SUPFAM" id="SSF52047">
    <property type="entry name" value="RNI-like"/>
    <property type="match status" value="1"/>
</dbReference>
<keyword evidence="3" id="KW-1185">Reference proteome</keyword>
<dbReference type="VEuPathDB" id="FungiDB:ASPSYDRAFT_33751"/>
<name>A0A1L9TBK3_9EURO</name>
<reference evidence="3" key="1">
    <citation type="journal article" date="2017" name="Genome Biol.">
        <title>Comparative genomics reveals high biological diversity and specific adaptations in the industrially and medically important fungal genus Aspergillus.</title>
        <authorList>
            <person name="de Vries R.P."/>
            <person name="Riley R."/>
            <person name="Wiebenga A."/>
            <person name="Aguilar-Osorio G."/>
            <person name="Amillis S."/>
            <person name="Uchima C.A."/>
            <person name="Anderluh G."/>
            <person name="Asadollahi M."/>
            <person name="Askin M."/>
            <person name="Barry K."/>
            <person name="Battaglia E."/>
            <person name="Bayram O."/>
            <person name="Benocci T."/>
            <person name="Braus-Stromeyer S.A."/>
            <person name="Caldana C."/>
            <person name="Canovas D."/>
            <person name="Cerqueira G.C."/>
            <person name="Chen F."/>
            <person name="Chen W."/>
            <person name="Choi C."/>
            <person name="Clum A."/>
            <person name="Dos Santos R.A."/>
            <person name="Damasio A.R."/>
            <person name="Diallinas G."/>
            <person name="Emri T."/>
            <person name="Fekete E."/>
            <person name="Flipphi M."/>
            <person name="Freyberg S."/>
            <person name="Gallo A."/>
            <person name="Gournas C."/>
            <person name="Habgood R."/>
            <person name="Hainaut M."/>
            <person name="Harispe M.L."/>
            <person name="Henrissat B."/>
            <person name="Hilden K.S."/>
            <person name="Hope R."/>
            <person name="Hossain A."/>
            <person name="Karabika E."/>
            <person name="Karaffa L."/>
            <person name="Karanyi Z."/>
            <person name="Krasevec N."/>
            <person name="Kuo A."/>
            <person name="Kusch H."/>
            <person name="LaButti K."/>
            <person name="Lagendijk E.L."/>
            <person name="Lapidus A."/>
            <person name="Levasseur A."/>
            <person name="Lindquist E."/>
            <person name="Lipzen A."/>
            <person name="Logrieco A.F."/>
            <person name="MacCabe A."/>
            <person name="Maekelae M.R."/>
            <person name="Malavazi I."/>
            <person name="Melin P."/>
            <person name="Meyer V."/>
            <person name="Mielnichuk N."/>
            <person name="Miskei M."/>
            <person name="Molnar A.P."/>
            <person name="Mule G."/>
            <person name="Ngan C.Y."/>
            <person name="Orejas M."/>
            <person name="Orosz E."/>
            <person name="Ouedraogo J.P."/>
            <person name="Overkamp K.M."/>
            <person name="Park H.-S."/>
            <person name="Perrone G."/>
            <person name="Piumi F."/>
            <person name="Punt P.J."/>
            <person name="Ram A.F."/>
            <person name="Ramon A."/>
            <person name="Rauscher S."/>
            <person name="Record E."/>
            <person name="Riano-Pachon D.M."/>
            <person name="Robert V."/>
            <person name="Roehrig J."/>
            <person name="Ruller R."/>
            <person name="Salamov A."/>
            <person name="Salih N.S."/>
            <person name="Samson R.A."/>
            <person name="Sandor E."/>
            <person name="Sanguinetti M."/>
            <person name="Schuetze T."/>
            <person name="Sepcic K."/>
            <person name="Shelest E."/>
            <person name="Sherlock G."/>
            <person name="Sophianopoulou V."/>
            <person name="Squina F.M."/>
            <person name="Sun H."/>
            <person name="Susca A."/>
            <person name="Todd R.B."/>
            <person name="Tsang A."/>
            <person name="Unkles S.E."/>
            <person name="van de Wiele N."/>
            <person name="van Rossen-Uffink D."/>
            <person name="Oliveira J.V."/>
            <person name="Vesth T.C."/>
            <person name="Visser J."/>
            <person name="Yu J.-H."/>
            <person name="Zhou M."/>
            <person name="Andersen M.R."/>
            <person name="Archer D.B."/>
            <person name="Baker S.E."/>
            <person name="Benoit I."/>
            <person name="Brakhage A.A."/>
            <person name="Braus G.H."/>
            <person name="Fischer R."/>
            <person name="Frisvad J.C."/>
            <person name="Goldman G.H."/>
            <person name="Houbraken J."/>
            <person name="Oakley B."/>
            <person name="Pocsi I."/>
            <person name="Scazzocchio C."/>
            <person name="Seiboth B."/>
            <person name="vanKuyk P.A."/>
            <person name="Wortman J."/>
            <person name="Dyer P.S."/>
            <person name="Grigoriev I.V."/>
        </authorList>
    </citation>
    <scope>NUCLEOTIDE SEQUENCE [LARGE SCALE GENOMIC DNA]</scope>
    <source>
        <strain evidence="3">CBS 593.65</strain>
    </source>
</reference>
<dbReference type="OrthoDB" id="2522477at2759"/>
<organism evidence="2 3">
    <name type="scientific">Aspergillus sydowii CBS 593.65</name>
    <dbReference type="NCBI Taxonomy" id="1036612"/>
    <lineage>
        <taxon>Eukaryota</taxon>
        <taxon>Fungi</taxon>
        <taxon>Dikarya</taxon>
        <taxon>Ascomycota</taxon>
        <taxon>Pezizomycotina</taxon>
        <taxon>Eurotiomycetes</taxon>
        <taxon>Eurotiomycetidae</taxon>
        <taxon>Eurotiales</taxon>
        <taxon>Aspergillaceae</taxon>
        <taxon>Aspergillus</taxon>
        <taxon>Aspergillus subgen. Nidulantes</taxon>
    </lineage>
</organism>
<evidence type="ECO:0000259" key="1">
    <source>
        <dbReference type="PROSITE" id="PS50181"/>
    </source>
</evidence>
<accession>A0A1L9TBK3</accession>
<gene>
    <name evidence="2" type="ORF">ASPSYDRAFT_33751</name>
</gene>
<protein>
    <recommendedName>
        <fullName evidence="1">F-box domain-containing protein</fullName>
    </recommendedName>
</protein>
<dbReference type="Proteomes" id="UP000184356">
    <property type="component" value="Unassembled WGS sequence"/>
</dbReference>
<evidence type="ECO:0000313" key="2">
    <source>
        <dbReference type="EMBL" id="OJJ56683.1"/>
    </source>
</evidence>
<dbReference type="PROSITE" id="PS50181">
    <property type="entry name" value="FBOX"/>
    <property type="match status" value="1"/>
</dbReference>